<dbReference type="PANTHER" id="PTHR34039:SF1">
    <property type="entry name" value="UPF0102 PROTEIN YRAN"/>
    <property type="match status" value="1"/>
</dbReference>
<dbReference type="InterPro" id="IPR011856">
    <property type="entry name" value="tRNA_endonuc-like_dom_sf"/>
</dbReference>
<dbReference type="EMBL" id="PFLF01000007">
    <property type="protein sequence ID" value="PIY69514.1"/>
    <property type="molecule type" value="Genomic_DNA"/>
</dbReference>
<dbReference type="SUPFAM" id="SSF52980">
    <property type="entry name" value="Restriction endonuclease-like"/>
    <property type="match status" value="1"/>
</dbReference>
<evidence type="ECO:0000313" key="4">
    <source>
        <dbReference type="Proteomes" id="UP000230108"/>
    </source>
</evidence>
<dbReference type="AlphaFoldDB" id="A0A2M7QE69"/>
<proteinExistence type="inferred from homology"/>
<dbReference type="InterPro" id="IPR003509">
    <property type="entry name" value="UPF0102_YraN-like"/>
</dbReference>
<dbReference type="HAMAP" id="MF_00048">
    <property type="entry name" value="UPF0102"/>
    <property type="match status" value="1"/>
</dbReference>
<dbReference type="PANTHER" id="PTHR34039">
    <property type="entry name" value="UPF0102 PROTEIN YRAN"/>
    <property type="match status" value="1"/>
</dbReference>
<evidence type="ECO:0000256" key="2">
    <source>
        <dbReference type="HAMAP-Rule" id="MF_00048"/>
    </source>
</evidence>
<organism evidence="3 4">
    <name type="scientific">Candidatus Roizmanbacteria bacterium CG_4_10_14_0_8_um_filter_39_9</name>
    <dbReference type="NCBI Taxonomy" id="1974829"/>
    <lineage>
        <taxon>Bacteria</taxon>
        <taxon>Candidatus Roizmaniibacteriota</taxon>
    </lineage>
</organism>
<dbReference type="GO" id="GO:0003676">
    <property type="term" value="F:nucleic acid binding"/>
    <property type="evidence" value="ECO:0007669"/>
    <property type="project" value="InterPro"/>
</dbReference>
<gene>
    <name evidence="3" type="ORF">COY90_00245</name>
</gene>
<comment type="similarity">
    <text evidence="1 2">Belongs to the UPF0102 family.</text>
</comment>
<reference evidence="4" key="1">
    <citation type="submission" date="2017-09" db="EMBL/GenBank/DDBJ databases">
        <title>Depth-based differentiation of microbial function through sediment-hosted aquifers and enrichment of novel symbionts in the deep terrestrial subsurface.</title>
        <authorList>
            <person name="Probst A.J."/>
            <person name="Ladd B."/>
            <person name="Jarett J.K."/>
            <person name="Geller-Mcgrath D.E."/>
            <person name="Sieber C.M.K."/>
            <person name="Emerson J.B."/>
            <person name="Anantharaman K."/>
            <person name="Thomas B.C."/>
            <person name="Malmstrom R."/>
            <person name="Stieglmeier M."/>
            <person name="Klingl A."/>
            <person name="Woyke T."/>
            <person name="Ryan C.M."/>
            <person name="Banfield J.F."/>
        </authorList>
    </citation>
    <scope>NUCLEOTIDE SEQUENCE [LARGE SCALE GENOMIC DNA]</scope>
</reference>
<comment type="caution">
    <text evidence="3">The sequence shown here is derived from an EMBL/GenBank/DDBJ whole genome shotgun (WGS) entry which is preliminary data.</text>
</comment>
<evidence type="ECO:0000256" key="1">
    <source>
        <dbReference type="ARBA" id="ARBA00006738"/>
    </source>
</evidence>
<protein>
    <recommendedName>
        <fullName evidence="2">UPF0102 protein COY90_00245</fullName>
    </recommendedName>
</protein>
<dbReference type="CDD" id="cd20736">
    <property type="entry name" value="PoNe_Nuclease"/>
    <property type="match status" value="1"/>
</dbReference>
<dbReference type="Gene3D" id="3.40.1350.10">
    <property type="match status" value="1"/>
</dbReference>
<name>A0A2M7QE69_9BACT</name>
<accession>A0A2M7QE69</accession>
<dbReference type="Pfam" id="PF02021">
    <property type="entry name" value="UPF0102"/>
    <property type="match status" value="1"/>
</dbReference>
<dbReference type="Proteomes" id="UP000230108">
    <property type="component" value="Unassembled WGS sequence"/>
</dbReference>
<sequence>MNSNSQTGIRGEELATKHIVSKHYTIIERNYRTPLGEIDIIAQKGMQIAFIEVKCRIGDTKGKPYEAITRTKLHHMRRAATFYILQKKLKNYKLSLQVISIQLKSDLTVEKLLWFEDLV</sequence>
<evidence type="ECO:0000313" key="3">
    <source>
        <dbReference type="EMBL" id="PIY69514.1"/>
    </source>
</evidence>
<dbReference type="InterPro" id="IPR011335">
    <property type="entry name" value="Restrct_endonuc-II-like"/>
</dbReference>